<evidence type="ECO:0000313" key="3">
    <source>
        <dbReference type="Proteomes" id="UP000296049"/>
    </source>
</evidence>
<dbReference type="EMBL" id="KB743509">
    <property type="protein sequence ID" value="EOA98411.1"/>
    <property type="molecule type" value="Genomic_DNA"/>
</dbReference>
<evidence type="ECO:0000256" key="1">
    <source>
        <dbReference type="SAM" id="Phobius"/>
    </source>
</evidence>
<dbReference type="AlphaFoldDB" id="R0JMT5"/>
<feature type="transmembrane region" description="Helical" evidence="1">
    <location>
        <begin position="169"/>
        <end position="186"/>
    </location>
</feature>
<keyword evidence="3" id="KW-1185">Reference proteome</keyword>
<keyword evidence="1" id="KW-1133">Transmembrane helix</keyword>
<name>R0JMT5_ANAPL</name>
<gene>
    <name evidence="2" type="ORF">Anapl_08818</name>
</gene>
<evidence type="ECO:0000313" key="2">
    <source>
        <dbReference type="EMBL" id="EOA98411.1"/>
    </source>
</evidence>
<dbReference type="Proteomes" id="UP000296049">
    <property type="component" value="Unassembled WGS sequence"/>
</dbReference>
<proteinExistence type="predicted"/>
<organism evidence="2 3">
    <name type="scientific">Anas platyrhynchos</name>
    <name type="common">Mallard</name>
    <name type="synonym">Anas boschas</name>
    <dbReference type="NCBI Taxonomy" id="8839"/>
    <lineage>
        <taxon>Eukaryota</taxon>
        <taxon>Metazoa</taxon>
        <taxon>Chordata</taxon>
        <taxon>Craniata</taxon>
        <taxon>Vertebrata</taxon>
        <taxon>Euteleostomi</taxon>
        <taxon>Archelosauria</taxon>
        <taxon>Archosauria</taxon>
        <taxon>Dinosauria</taxon>
        <taxon>Saurischia</taxon>
        <taxon>Theropoda</taxon>
        <taxon>Coelurosauria</taxon>
        <taxon>Aves</taxon>
        <taxon>Neognathae</taxon>
        <taxon>Galloanserae</taxon>
        <taxon>Anseriformes</taxon>
        <taxon>Anatidae</taxon>
        <taxon>Anatinae</taxon>
        <taxon>Anas</taxon>
    </lineage>
</organism>
<reference evidence="3" key="1">
    <citation type="journal article" date="2013" name="Nat. Genet.">
        <title>The duck genome and transcriptome provide insight into an avian influenza virus reservoir species.</title>
        <authorList>
            <person name="Huang Y."/>
            <person name="Li Y."/>
            <person name="Burt D.W."/>
            <person name="Chen H."/>
            <person name="Zhang Y."/>
            <person name="Qian W."/>
            <person name="Kim H."/>
            <person name="Gan S."/>
            <person name="Zhao Y."/>
            <person name="Li J."/>
            <person name="Yi K."/>
            <person name="Feng H."/>
            <person name="Zhu P."/>
            <person name="Li B."/>
            <person name="Liu Q."/>
            <person name="Fairley S."/>
            <person name="Magor K.E."/>
            <person name="Du Z."/>
            <person name="Hu X."/>
            <person name="Goodman L."/>
            <person name="Tafer H."/>
            <person name="Vignal A."/>
            <person name="Lee T."/>
            <person name="Kim K.W."/>
            <person name="Sheng Z."/>
            <person name="An Y."/>
            <person name="Searle S."/>
            <person name="Herrero J."/>
            <person name="Groenen M.A."/>
            <person name="Crooijmans R.P."/>
            <person name="Faraut T."/>
            <person name="Cai Q."/>
            <person name="Webster R.G."/>
            <person name="Aldridge J.R."/>
            <person name="Warren W.C."/>
            <person name="Bartschat S."/>
            <person name="Kehr S."/>
            <person name="Marz M."/>
            <person name="Stadler P.F."/>
            <person name="Smith J."/>
            <person name="Kraus R.H."/>
            <person name="Zhao Y."/>
            <person name="Ren L."/>
            <person name="Fei J."/>
            <person name="Morisson M."/>
            <person name="Kaiser P."/>
            <person name="Griffin D.K."/>
            <person name="Rao M."/>
            <person name="Pitel F."/>
            <person name="Wang J."/>
            <person name="Li N."/>
        </authorList>
    </citation>
    <scope>NUCLEOTIDE SEQUENCE [LARGE SCALE GENOMIC DNA]</scope>
</reference>
<sequence>MEAAAWRGASDFQNEQKNALVMLSGLGMRIASSSQSGKRLIYTLCTYDDQPHCCPCKDHGYRYEIHMQTGCSKLEMQQSRMNTGAMEINHLGLVCISLVHKHWVKLAQAYNNEEHTEVSWKNGITQQNAKKSWENTVQEPVPEAVRWERLGGKRGNGFEVPCVSVAPCSLVWVLVIVYLFSCLAVLDSPERFMPHIQTALVKQPENLWPQNRDSEWFHTVASTRVWGGALWNLLFLHKALAMH</sequence>
<protein>
    <submittedName>
        <fullName evidence="2">Uncharacterized protein</fullName>
    </submittedName>
</protein>
<keyword evidence="1" id="KW-0812">Transmembrane</keyword>
<accession>R0JMT5</accession>
<keyword evidence="1" id="KW-0472">Membrane</keyword>